<dbReference type="Pfam" id="PF13567">
    <property type="entry name" value="DUF4131"/>
    <property type="match status" value="1"/>
</dbReference>
<name>A0A3D9IV59_9BACL</name>
<evidence type="ECO:0000256" key="4">
    <source>
        <dbReference type="ARBA" id="ARBA00022989"/>
    </source>
</evidence>
<dbReference type="NCBIfam" id="TIGR00360">
    <property type="entry name" value="ComEC_N-term"/>
    <property type="match status" value="1"/>
</dbReference>
<dbReference type="InterPro" id="IPR036866">
    <property type="entry name" value="RibonucZ/Hydroxyglut_hydro"/>
</dbReference>
<organism evidence="11 12">
    <name type="scientific">Cohnella lupini</name>
    <dbReference type="NCBI Taxonomy" id="1294267"/>
    <lineage>
        <taxon>Bacteria</taxon>
        <taxon>Bacillati</taxon>
        <taxon>Bacillota</taxon>
        <taxon>Bacilli</taxon>
        <taxon>Bacillales</taxon>
        <taxon>Paenibacillaceae</taxon>
        <taxon>Cohnella</taxon>
    </lineage>
</organism>
<gene>
    <name evidence="11" type="ORF">DFP95_101172</name>
</gene>
<dbReference type="PANTHER" id="PTHR30619">
    <property type="entry name" value="DNA INTERNALIZATION/COMPETENCE PROTEIN COMEC/REC2"/>
    <property type="match status" value="1"/>
</dbReference>
<comment type="catalytic activity">
    <reaction evidence="8">
        <text>3',5'-cyclic UMP + H2O = UMP + H(+)</text>
        <dbReference type="Rhea" id="RHEA:70575"/>
        <dbReference type="ChEBI" id="CHEBI:15377"/>
        <dbReference type="ChEBI" id="CHEBI:15378"/>
        <dbReference type="ChEBI" id="CHEBI:57865"/>
        <dbReference type="ChEBI" id="CHEBI:184387"/>
    </reaction>
    <physiologicalReaction direction="left-to-right" evidence="8">
        <dbReference type="Rhea" id="RHEA:70576"/>
    </physiologicalReaction>
</comment>
<dbReference type="AlphaFoldDB" id="A0A3D9IV59"/>
<evidence type="ECO:0000256" key="7">
    <source>
        <dbReference type="ARBA" id="ARBA00034301"/>
    </source>
</evidence>
<dbReference type="EMBL" id="QRDY01000001">
    <property type="protein sequence ID" value="RED65683.1"/>
    <property type="molecule type" value="Genomic_DNA"/>
</dbReference>
<dbReference type="RefSeq" id="WP_115990676.1">
    <property type="nucleotide sequence ID" value="NZ_QRDY01000001.1"/>
</dbReference>
<feature type="domain" description="Metallo-beta-lactamase" evidence="10">
    <location>
        <begin position="583"/>
        <end position="787"/>
    </location>
</feature>
<dbReference type="PANTHER" id="PTHR30619:SF1">
    <property type="entry name" value="RECOMBINATION PROTEIN 2"/>
    <property type="match status" value="1"/>
</dbReference>
<accession>A0A3D9IV59</accession>
<dbReference type="SUPFAM" id="SSF56281">
    <property type="entry name" value="Metallo-hydrolase/oxidoreductase"/>
    <property type="match status" value="1"/>
</dbReference>
<dbReference type="GO" id="GO:0005886">
    <property type="term" value="C:plasma membrane"/>
    <property type="evidence" value="ECO:0007669"/>
    <property type="project" value="UniProtKB-SubCell"/>
</dbReference>
<evidence type="ECO:0000256" key="1">
    <source>
        <dbReference type="ARBA" id="ARBA00004651"/>
    </source>
</evidence>
<feature type="transmembrane region" description="Helical" evidence="9">
    <location>
        <begin position="258"/>
        <end position="278"/>
    </location>
</feature>
<feature type="transmembrane region" description="Helical" evidence="9">
    <location>
        <begin position="299"/>
        <end position="323"/>
    </location>
</feature>
<feature type="transmembrane region" description="Helical" evidence="9">
    <location>
        <begin position="27"/>
        <end position="45"/>
    </location>
</feature>
<comment type="caution">
    <text evidence="11">The sequence shown here is derived from an EMBL/GenBank/DDBJ whole genome shotgun (WGS) entry which is preliminary data.</text>
</comment>
<feature type="transmembrane region" description="Helical" evidence="9">
    <location>
        <begin position="389"/>
        <end position="408"/>
    </location>
</feature>
<keyword evidence="4 9" id="KW-1133">Transmembrane helix</keyword>
<proteinExistence type="predicted"/>
<dbReference type="InterPro" id="IPR035681">
    <property type="entry name" value="ComA-like_MBL"/>
</dbReference>
<evidence type="ECO:0000256" key="9">
    <source>
        <dbReference type="SAM" id="Phobius"/>
    </source>
</evidence>
<dbReference type="InterPro" id="IPR052159">
    <property type="entry name" value="Competence_DNA_uptake"/>
</dbReference>
<dbReference type="Gene3D" id="3.60.15.10">
    <property type="entry name" value="Ribonuclease Z/Hydroxyacylglutathione hydrolase-like"/>
    <property type="match status" value="1"/>
</dbReference>
<comment type="catalytic activity">
    <reaction evidence="6">
        <text>3',5'-cyclic CMP + H2O = CMP + H(+)</text>
        <dbReference type="Rhea" id="RHEA:72675"/>
        <dbReference type="ChEBI" id="CHEBI:15377"/>
        <dbReference type="ChEBI" id="CHEBI:15378"/>
        <dbReference type="ChEBI" id="CHEBI:58003"/>
        <dbReference type="ChEBI" id="CHEBI:60377"/>
    </reaction>
    <physiologicalReaction direction="left-to-right" evidence="6">
        <dbReference type="Rhea" id="RHEA:72676"/>
    </physiologicalReaction>
</comment>
<keyword evidence="2" id="KW-1003">Cell membrane</keyword>
<feature type="transmembrane region" description="Helical" evidence="9">
    <location>
        <begin position="420"/>
        <end position="445"/>
    </location>
</feature>
<evidence type="ECO:0000256" key="3">
    <source>
        <dbReference type="ARBA" id="ARBA00022692"/>
    </source>
</evidence>
<dbReference type="OrthoDB" id="9761531at2"/>
<dbReference type="InterPro" id="IPR004477">
    <property type="entry name" value="ComEC_N"/>
</dbReference>
<keyword evidence="3 9" id="KW-0812">Transmembrane</keyword>
<keyword evidence="5 9" id="KW-0472">Membrane</keyword>
<dbReference type="Pfam" id="PF03772">
    <property type="entry name" value="Competence"/>
    <property type="match status" value="1"/>
</dbReference>
<keyword evidence="12" id="KW-1185">Reference proteome</keyword>
<feature type="transmembrane region" description="Helical" evidence="9">
    <location>
        <begin position="335"/>
        <end position="353"/>
    </location>
</feature>
<dbReference type="SMART" id="SM00849">
    <property type="entry name" value="Lactamase_B"/>
    <property type="match status" value="1"/>
</dbReference>
<evidence type="ECO:0000256" key="5">
    <source>
        <dbReference type="ARBA" id="ARBA00023136"/>
    </source>
</evidence>
<comment type="function">
    <text evidence="7">Counteracts the endogenous Pycsar antiviral defense system. Phosphodiesterase that enables metal-dependent hydrolysis of host cyclic nucleotide Pycsar defense signals such as cCMP and cUMP.</text>
</comment>
<evidence type="ECO:0000256" key="2">
    <source>
        <dbReference type="ARBA" id="ARBA00022475"/>
    </source>
</evidence>
<dbReference type="Pfam" id="PF00753">
    <property type="entry name" value="Lactamase_B"/>
    <property type="match status" value="1"/>
</dbReference>
<reference evidence="11 12" key="1">
    <citation type="submission" date="2018-07" db="EMBL/GenBank/DDBJ databases">
        <title>Genomic Encyclopedia of Type Strains, Phase III (KMG-III): the genomes of soil and plant-associated and newly described type strains.</title>
        <authorList>
            <person name="Whitman W."/>
        </authorList>
    </citation>
    <scope>NUCLEOTIDE SEQUENCE [LARGE SCALE GENOMIC DNA]</scope>
    <source>
        <strain evidence="11 12">CECT 8236</strain>
    </source>
</reference>
<evidence type="ECO:0000256" key="8">
    <source>
        <dbReference type="ARBA" id="ARBA00048505"/>
    </source>
</evidence>
<comment type="subcellular location">
    <subcellularLocation>
        <location evidence="1">Cell membrane</location>
        <topology evidence="1">Multi-pass membrane protein</topology>
    </subcellularLocation>
</comment>
<sequence>MNGRPLVAIACFWIAGTSILSISKGTAAYISLSAILLLLFGCHLLGRLTLRLTILCILALLLSFGERIGAEQRNLSDIEVSDVTMESEVELTGNVASVVDVDGDVVTFMLTAHSVKLAGASSEQAIRDAVIVRLKLSRQQDQAIASDWRRGDSLLVKGVIELPGDAGNFGSFDYREYLNRLGVFWQVSAKGIDAITPTNVPIPLYFKPLRFFDLLRERIGELMDRLYSDGDAGYMKGLVVGIRSDLDPGQYDNFARLGLTHVLAISGLHVGVIVYLLLQIGAWMRLTRERTIDLTIAMMPVYMMVTGASPSAVRACLMAMIALWLARRHALKDGLHLLLAAAMLMLIWNPLLIEDVSFQLSFLVTAGLILFVPTVTASLPIPWKWLRGPVAVALTAQAVSFPVTIYYFHAVHLLSLPANFLLVPFISFIVMPLGMASIAFGAGWLPLGLIPAKLATLGNRLTFGLVDWLNGFIDLRTVWPQPSLLWVAAAYVLMGIGIVGLKRRLVRKDEHEWWRQQAMEGSAGDVTAPLPVNPSAAVYGYSTRLSFAFRVTFLVLLVGWLAWGYQPAWFNRQATLSFVNVGQGDSILIRTGSGKHILIDAGGTLDFRKPGDEWRIRRDPYEVGRKLLVPLLLTRGVRELDALVLTHLDSDHIGGAQAVLGNIPVRRLLFNGTIKDSPSALGIFKAVTDRSIASYAIHAPMEWQVDDSTKIEILFPRYEQPNSKASENEVTVRDEQNNLSIVLKVTIYGRTFLLPGDLEESGEREVVATERAKGEAASAIDVLKAGHHGSKTSTIDEWVTYWKPRETVISVGANNFYGHPNQGVLDRLTRSESLIWRTDTNGEIQYRIHRDGTMDRRKLR</sequence>
<evidence type="ECO:0000313" key="12">
    <source>
        <dbReference type="Proteomes" id="UP000256869"/>
    </source>
</evidence>
<dbReference type="InterPro" id="IPR025405">
    <property type="entry name" value="DUF4131"/>
</dbReference>
<evidence type="ECO:0000313" key="11">
    <source>
        <dbReference type="EMBL" id="RED65683.1"/>
    </source>
</evidence>
<feature type="transmembrane region" description="Helical" evidence="9">
    <location>
        <begin position="547"/>
        <end position="565"/>
    </location>
</feature>
<evidence type="ECO:0000256" key="6">
    <source>
        <dbReference type="ARBA" id="ARBA00034221"/>
    </source>
</evidence>
<feature type="transmembrane region" description="Helical" evidence="9">
    <location>
        <begin position="483"/>
        <end position="501"/>
    </location>
</feature>
<protein>
    <submittedName>
        <fullName evidence="11">Competence protein ComEC</fullName>
    </submittedName>
</protein>
<dbReference type="InterPro" id="IPR001279">
    <property type="entry name" value="Metallo-B-lactamas"/>
</dbReference>
<feature type="transmembrane region" description="Helical" evidence="9">
    <location>
        <begin position="360"/>
        <end position="383"/>
    </location>
</feature>
<dbReference type="Proteomes" id="UP000256869">
    <property type="component" value="Unassembled WGS sequence"/>
</dbReference>
<evidence type="ECO:0000259" key="10">
    <source>
        <dbReference type="SMART" id="SM00849"/>
    </source>
</evidence>
<dbReference type="CDD" id="cd07731">
    <property type="entry name" value="ComA-like_MBL-fold"/>
    <property type="match status" value="1"/>
</dbReference>